<evidence type="ECO:0000313" key="1">
    <source>
        <dbReference type="EMBL" id="SVC26764.1"/>
    </source>
</evidence>
<proteinExistence type="predicted"/>
<gene>
    <name evidence="1" type="ORF">METZ01_LOCUS279618</name>
</gene>
<protein>
    <submittedName>
        <fullName evidence="1">Uncharacterized protein</fullName>
    </submittedName>
</protein>
<organism evidence="1">
    <name type="scientific">marine metagenome</name>
    <dbReference type="NCBI Taxonomy" id="408172"/>
    <lineage>
        <taxon>unclassified sequences</taxon>
        <taxon>metagenomes</taxon>
        <taxon>ecological metagenomes</taxon>
    </lineage>
</organism>
<sequence>MHRKRKEILYTVYHVLVDAAFPFTALRIITIKTGRLHKYEKGSLRKQ</sequence>
<dbReference type="EMBL" id="UINC01082209">
    <property type="protein sequence ID" value="SVC26764.1"/>
    <property type="molecule type" value="Genomic_DNA"/>
</dbReference>
<reference evidence="1" key="1">
    <citation type="submission" date="2018-05" db="EMBL/GenBank/DDBJ databases">
        <authorList>
            <person name="Lanie J.A."/>
            <person name="Ng W.-L."/>
            <person name="Kazmierczak K.M."/>
            <person name="Andrzejewski T.M."/>
            <person name="Davidsen T.M."/>
            <person name="Wayne K.J."/>
            <person name="Tettelin H."/>
            <person name="Glass J.I."/>
            <person name="Rusch D."/>
            <person name="Podicherti R."/>
            <person name="Tsui H.-C.T."/>
            <person name="Winkler M.E."/>
        </authorList>
    </citation>
    <scope>NUCLEOTIDE SEQUENCE</scope>
</reference>
<name>A0A382KPI3_9ZZZZ</name>
<accession>A0A382KPI3</accession>
<dbReference type="AlphaFoldDB" id="A0A382KPI3"/>